<dbReference type="AlphaFoldDB" id="A0A8C9DD27"/>
<organism evidence="1 2">
    <name type="scientific">Prolemur simus</name>
    <name type="common">Greater bamboo lemur</name>
    <name type="synonym">Hapalemur simus</name>
    <dbReference type="NCBI Taxonomy" id="1328070"/>
    <lineage>
        <taxon>Eukaryota</taxon>
        <taxon>Metazoa</taxon>
        <taxon>Chordata</taxon>
        <taxon>Craniata</taxon>
        <taxon>Vertebrata</taxon>
        <taxon>Euteleostomi</taxon>
        <taxon>Mammalia</taxon>
        <taxon>Eutheria</taxon>
        <taxon>Euarchontoglires</taxon>
        <taxon>Primates</taxon>
        <taxon>Strepsirrhini</taxon>
        <taxon>Lemuriformes</taxon>
        <taxon>Lemuridae</taxon>
        <taxon>Prolemur</taxon>
    </lineage>
</organism>
<keyword evidence="2" id="KW-1185">Reference proteome</keyword>
<dbReference type="Proteomes" id="UP000694414">
    <property type="component" value="Unplaced"/>
</dbReference>
<protein>
    <submittedName>
        <fullName evidence="1">Uncharacterized protein</fullName>
    </submittedName>
</protein>
<evidence type="ECO:0000313" key="2">
    <source>
        <dbReference type="Proteomes" id="UP000694414"/>
    </source>
</evidence>
<sequence>MSSQNNHHYISQELLFLRIHMQFVTVQLTQLSKGALEVVHVFDSLSKGGQYLLAMGLDLGVAHDGGGRGQVSKVIKESLGPGVDNEEPGFASSLFHVHFAPQAQDGRLLLSSKMHHGVKSGSLLTITAVSEAGTTLLLAVHWTLPHPSHRL</sequence>
<name>A0A8C9DD27_PROSS</name>
<accession>A0A8C9DD27</accession>
<dbReference type="Ensembl" id="ENSPSMT00000000761.1">
    <property type="protein sequence ID" value="ENSPSMP00000000666.1"/>
    <property type="gene ID" value="ENSPSMG00000000510.1"/>
</dbReference>
<reference evidence="1" key="2">
    <citation type="submission" date="2025-09" db="UniProtKB">
        <authorList>
            <consortium name="Ensembl"/>
        </authorList>
    </citation>
    <scope>IDENTIFICATION</scope>
</reference>
<evidence type="ECO:0000313" key="1">
    <source>
        <dbReference type="Ensembl" id="ENSPSMP00000000666.1"/>
    </source>
</evidence>
<reference evidence="1" key="1">
    <citation type="submission" date="2025-08" db="UniProtKB">
        <authorList>
            <consortium name="Ensembl"/>
        </authorList>
    </citation>
    <scope>IDENTIFICATION</scope>
</reference>
<dbReference type="GeneTree" id="ENSGT00390000010849"/>
<proteinExistence type="predicted"/>